<dbReference type="RefSeq" id="WP_189489131.1">
    <property type="nucleotide sequence ID" value="NZ_BMZO01000004.1"/>
</dbReference>
<comment type="similarity">
    <text evidence="5">Belongs to the Omp25/RopB family.</text>
</comment>
<dbReference type="SUPFAM" id="SSF56925">
    <property type="entry name" value="OMPA-like"/>
    <property type="match status" value="1"/>
</dbReference>
<keyword evidence="4" id="KW-0998">Cell outer membrane</keyword>
<evidence type="ECO:0000256" key="2">
    <source>
        <dbReference type="ARBA" id="ARBA00022729"/>
    </source>
</evidence>
<keyword evidence="3" id="KW-0472">Membrane</keyword>
<evidence type="ECO:0000256" key="1">
    <source>
        <dbReference type="ARBA" id="ARBA00004442"/>
    </source>
</evidence>
<feature type="signal peptide" evidence="6">
    <location>
        <begin position="1"/>
        <end position="18"/>
    </location>
</feature>
<evidence type="ECO:0000256" key="3">
    <source>
        <dbReference type="ARBA" id="ARBA00023136"/>
    </source>
</evidence>
<dbReference type="Proteomes" id="UP000641137">
    <property type="component" value="Unassembled WGS sequence"/>
</dbReference>
<evidence type="ECO:0000256" key="4">
    <source>
        <dbReference type="ARBA" id="ARBA00023237"/>
    </source>
</evidence>
<evidence type="ECO:0000259" key="7">
    <source>
        <dbReference type="Pfam" id="PF13505"/>
    </source>
</evidence>
<evidence type="ECO:0000256" key="5">
    <source>
        <dbReference type="ARBA" id="ARBA00038306"/>
    </source>
</evidence>
<gene>
    <name evidence="8" type="primary">omp</name>
    <name evidence="8" type="ORF">GCM10010136_13210</name>
</gene>
<evidence type="ECO:0000313" key="9">
    <source>
        <dbReference type="Proteomes" id="UP000641137"/>
    </source>
</evidence>
<dbReference type="AlphaFoldDB" id="A0A8J3GH06"/>
<feature type="chain" id="PRO_5035291453" evidence="6">
    <location>
        <begin position="19"/>
        <end position="212"/>
    </location>
</feature>
<dbReference type="InterPro" id="IPR027385">
    <property type="entry name" value="Beta-barrel_OMP"/>
</dbReference>
<dbReference type="InterPro" id="IPR051692">
    <property type="entry name" value="OMP-like"/>
</dbReference>
<sequence length="212" mass="22631">MKKLLIAALVAASGSAQAADVVYNTGREAPIAQDVARVYSWEGAYVGATVGYAKGEANIVPGQIYKDSGVAYGGFAGYNFDLGHGFIAGVEAGIGGNEFKARAGGNTFATSWNYDASVRLGYAFDNALIYGSVGYGVQDLNLRIPDTVSKGKSDGLIYGVGVDYALTDHVFTRLNYQYRDFRSNLVNVETKEKVGKMDLDQHFVGVGVGYKF</sequence>
<dbReference type="EMBL" id="BMZO01000004">
    <property type="protein sequence ID" value="GHC68468.1"/>
    <property type="molecule type" value="Genomic_DNA"/>
</dbReference>
<dbReference type="InterPro" id="IPR011250">
    <property type="entry name" value="OMP/PagP_B-barrel"/>
</dbReference>
<keyword evidence="9" id="KW-1185">Reference proteome</keyword>
<proteinExistence type="inferred from homology"/>
<feature type="domain" description="Outer membrane protein beta-barrel" evidence="7">
    <location>
        <begin position="7"/>
        <end position="212"/>
    </location>
</feature>
<protein>
    <submittedName>
        <fullName evidence="8">Outer membrane protein</fullName>
    </submittedName>
</protein>
<name>A0A8J3GH06_9HYPH</name>
<dbReference type="Gene3D" id="2.40.160.20">
    <property type="match status" value="1"/>
</dbReference>
<organism evidence="8 9">
    <name type="scientific">Limoniibacter endophyticus</name>
    <dbReference type="NCBI Taxonomy" id="1565040"/>
    <lineage>
        <taxon>Bacteria</taxon>
        <taxon>Pseudomonadati</taxon>
        <taxon>Pseudomonadota</taxon>
        <taxon>Alphaproteobacteria</taxon>
        <taxon>Hyphomicrobiales</taxon>
        <taxon>Bartonellaceae</taxon>
        <taxon>Limoniibacter</taxon>
    </lineage>
</organism>
<evidence type="ECO:0000313" key="8">
    <source>
        <dbReference type="EMBL" id="GHC68468.1"/>
    </source>
</evidence>
<comment type="caution">
    <text evidence="8">The sequence shown here is derived from an EMBL/GenBank/DDBJ whole genome shotgun (WGS) entry which is preliminary data.</text>
</comment>
<dbReference type="PANTHER" id="PTHR34001">
    <property type="entry name" value="BLL7405 PROTEIN"/>
    <property type="match status" value="1"/>
</dbReference>
<reference evidence="8" key="1">
    <citation type="journal article" date="2014" name="Int. J. Syst. Evol. Microbiol.">
        <title>Complete genome sequence of Corynebacterium casei LMG S-19264T (=DSM 44701T), isolated from a smear-ripened cheese.</title>
        <authorList>
            <consortium name="US DOE Joint Genome Institute (JGI-PGF)"/>
            <person name="Walter F."/>
            <person name="Albersmeier A."/>
            <person name="Kalinowski J."/>
            <person name="Ruckert C."/>
        </authorList>
    </citation>
    <scope>NUCLEOTIDE SEQUENCE</scope>
    <source>
        <strain evidence="8">KCTC 42097</strain>
    </source>
</reference>
<accession>A0A8J3GH06</accession>
<comment type="subcellular location">
    <subcellularLocation>
        <location evidence="1">Cell outer membrane</location>
    </subcellularLocation>
</comment>
<dbReference type="GO" id="GO:0009279">
    <property type="term" value="C:cell outer membrane"/>
    <property type="evidence" value="ECO:0007669"/>
    <property type="project" value="UniProtKB-SubCell"/>
</dbReference>
<dbReference type="PANTHER" id="PTHR34001:SF3">
    <property type="entry name" value="BLL7405 PROTEIN"/>
    <property type="match status" value="1"/>
</dbReference>
<keyword evidence="2 6" id="KW-0732">Signal</keyword>
<dbReference type="Pfam" id="PF13505">
    <property type="entry name" value="OMP_b-brl"/>
    <property type="match status" value="1"/>
</dbReference>
<reference evidence="8" key="2">
    <citation type="submission" date="2020-09" db="EMBL/GenBank/DDBJ databases">
        <authorList>
            <person name="Sun Q."/>
            <person name="Kim S."/>
        </authorList>
    </citation>
    <scope>NUCLEOTIDE SEQUENCE</scope>
    <source>
        <strain evidence="8">KCTC 42097</strain>
    </source>
</reference>
<evidence type="ECO:0000256" key="6">
    <source>
        <dbReference type="SAM" id="SignalP"/>
    </source>
</evidence>